<dbReference type="OrthoDB" id="2553354at2759"/>
<feature type="compositionally biased region" description="Basic and acidic residues" evidence="1">
    <location>
        <begin position="351"/>
        <end position="360"/>
    </location>
</feature>
<feature type="region of interest" description="Disordered" evidence="1">
    <location>
        <begin position="1"/>
        <end position="196"/>
    </location>
</feature>
<gene>
    <name evidence="2" type="ORF">PSEUBRA_SCAF2g02603</name>
</gene>
<feature type="compositionally biased region" description="Basic and acidic residues" evidence="1">
    <location>
        <begin position="638"/>
        <end position="675"/>
    </location>
</feature>
<feature type="region of interest" description="Disordered" evidence="1">
    <location>
        <begin position="760"/>
        <end position="862"/>
    </location>
</feature>
<dbReference type="HOGENOM" id="CLU_314996_0_0_1"/>
<name>V5EQS6_KALBG</name>
<evidence type="ECO:0000256" key="1">
    <source>
        <dbReference type="SAM" id="MobiDB-lite"/>
    </source>
</evidence>
<proteinExistence type="predicted"/>
<dbReference type="EMBL" id="KI545862">
    <property type="protein sequence ID" value="EST07500.1"/>
    <property type="molecule type" value="Genomic_DNA"/>
</dbReference>
<sequence>MEASALDDTSAADVSHISRASADNLVRRRNSESPVKTSRSASAVRRKPAPEVKQDEIDSSSSTPVYGKTYCTLEVDDSPRGGSPASSYRARNASQTGSDSEPDMVKEILADSQSSTSPDAPTGRRQSDPGQIVGLGLVGARTGSIDASIPSNHARRGAGTQPRAAPSKSVTAKQKLASTSSPLIGGARRSPGTHSIADIADRPWSLISAGEADTPILKLRELFVNTNASEKGSDEDHNHHGLFFRPLTGADKQANVDTEAIAADKLEATSEAGSEHLESSSQTTTHSDTKHEMTSSRSSRSSATHAARALAAQHKAIDLSAISDAPSEASPASTIRARHVSPTLGQLFDQPGRDADRDADSVGPLPTRGRQHRLEGSTGSTYSQLTPRQAQRASTASRMTARSSGHWSESRFSEDASSVLEAEVGQARRTEVIALGKGRVQDWVGDGFARRMIPTAEAPTLSRSNTLPKKLAATRVDGRETQRQQKLNDQLSRKLQQLSDAQVETHSAPEPMVDHSVRVGDSRAASLAKLQAPSAPVKTESADHFASRLIRSLSSRSARLSAFHDRQSTGPAEQPIMASSVPAAVSPSPSFVPLLSALNLTPPKEAAPARPVDSKEEESAKKESKSQRTPRSYATSDEAARAKQHELLKKEQRLAEKERRRQAEMQDKYAKKKQSDPLLAARLALMGLEPAEAIPQVQTTSEAMLPTSVSKTSVSRTKLARPPVPERRVSSQSRAHLSVAPPALMRNDWDNVSVTSFHTAIDATVPDPAQQEEGTDEGRTERADRSSSLESSLAEDFDFPAPPQRIKEQASDDDTLLGHAGSPKSRRQDGMSASSTMPALSSLLAAQSMPLRRSRSTEYSSRDLRKLAREQMMQEVIAHPSPKSLRRQLQGSPPRGLGIELAADSKRYSSGTATPTGMVAAPMHAIAA</sequence>
<feature type="region of interest" description="Disordered" evidence="1">
    <location>
        <begin position="267"/>
        <end position="311"/>
    </location>
</feature>
<reference evidence="3" key="1">
    <citation type="journal article" date="2013" name="Genome Announc.">
        <title>Draft genome sequence of Pseudozyma brasiliensis sp. nov. strain GHG001, a high producer of endo-1,4-xylanase isolated from an insect pest of sugarcane.</title>
        <authorList>
            <person name="Oliveira J.V.D.C."/>
            <person name="dos Santos R.A.C."/>
            <person name="Borges T.A."/>
            <person name="Riano-Pachon D.M."/>
            <person name="Goldman G.H."/>
        </authorList>
    </citation>
    <scope>NUCLEOTIDE SEQUENCE [LARGE SCALE GENOMIC DNA]</scope>
    <source>
        <strain evidence="3">GHG001</strain>
    </source>
</reference>
<feature type="compositionally biased region" description="Basic and acidic residues" evidence="1">
    <location>
        <begin position="612"/>
        <end position="626"/>
    </location>
</feature>
<feature type="region of interest" description="Disordered" evidence="1">
    <location>
        <begin position="697"/>
        <end position="736"/>
    </location>
</feature>
<feature type="compositionally biased region" description="Basic and acidic residues" evidence="1">
    <location>
        <begin position="776"/>
        <end position="787"/>
    </location>
</feature>
<evidence type="ECO:0000313" key="2">
    <source>
        <dbReference type="EMBL" id="EST07500.1"/>
    </source>
</evidence>
<feature type="region of interest" description="Disordered" evidence="1">
    <location>
        <begin position="323"/>
        <end position="419"/>
    </location>
</feature>
<dbReference type="AlphaFoldDB" id="V5EQS6"/>
<organism evidence="2 3">
    <name type="scientific">Kalmanozyma brasiliensis (strain GHG001)</name>
    <name type="common">Yeast</name>
    <name type="synonym">Pseudozyma brasiliensis</name>
    <dbReference type="NCBI Taxonomy" id="1365824"/>
    <lineage>
        <taxon>Eukaryota</taxon>
        <taxon>Fungi</taxon>
        <taxon>Dikarya</taxon>
        <taxon>Basidiomycota</taxon>
        <taxon>Ustilaginomycotina</taxon>
        <taxon>Ustilaginomycetes</taxon>
        <taxon>Ustilaginales</taxon>
        <taxon>Ustilaginaceae</taxon>
        <taxon>Kalmanozyma</taxon>
    </lineage>
</organism>
<feature type="compositionally biased region" description="Basic and acidic residues" evidence="1">
    <location>
        <begin position="267"/>
        <end position="278"/>
    </location>
</feature>
<keyword evidence="3" id="KW-1185">Reference proteome</keyword>
<accession>V5EQS6</accession>
<feature type="region of interest" description="Disordered" evidence="1">
    <location>
        <begin position="602"/>
        <end position="675"/>
    </location>
</feature>
<dbReference type="Proteomes" id="UP000019377">
    <property type="component" value="Unassembled WGS sequence"/>
</dbReference>
<protein>
    <submittedName>
        <fullName evidence="2">Uncharacterized protein</fullName>
    </submittedName>
</protein>
<evidence type="ECO:0000313" key="3">
    <source>
        <dbReference type="Proteomes" id="UP000019377"/>
    </source>
</evidence>
<feature type="compositionally biased region" description="Polar residues" evidence="1">
    <location>
        <begin position="32"/>
        <end position="41"/>
    </location>
</feature>
<feature type="compositionally biased region" description="Polar residues" evidence="1">
    <location>
        <begin position="168"/>
        <end position="182"/>
    </location>
</feature>
<feature type="compositionally biased region" description="Low complexity" evidence="1">
    <location>
        <begin position="295"/>
        <end position="311"/>
    </location>
</feature>
<feature type="compositionally biased region" description="Polar residues" evidence="1">
    <location>
        <begin position="377"/>
        <end position="389"/>
    </location>
</feature>
<dbReference type="GeneID" id="27419672"/>
<feature type="compositionally biased region" description="Low complexity" evidence="1">
    <location>
        <begin position="390"/>
        <end position="404"/>
    </location>
</feature>
<feature type="compositionally biased region" description="Low complexity" evidence="1">
    <location>
        <begin position="707"/>
        <end position="717"/>
    </location>
</feature>